<evidence type="ECO:0000256" key="3">
    <source>
        <dbReference type="ARBA" id="ARBA00022737"/>
    </source>
</evidence>
<dbReference type="SMART" id="SM00320">
    <property type="entry name" value="WD40"/>
    <property type="match status" value="4"/>
</dbReference>
<proteinExistence type="predicted"/>
<keyword evidence="2" id="KW-0853">WD repeat</keyword>
<reference evidence="6 7" key="1">
    <citation type="submission" date="2020-06" db="EMBL/GenBank/DDBJ databases">
        <authorList>
            <consortium name="Wellcome Sanger Institute Data Sharing"/>
        </authorList>
    </citation>
    <scope>NUCLEOTIDE SEQUENCE [LARGE SCALE GENOMIC DNA]</scope>
</reference>
<dbReference type="RefSeq" id="XP_028848587.1">
    <property type="nucleotide sequence ID" value="XM_028992754.1"/>
</dbReference>
<dbReference type="Proteomes" id="UP000694580">
    <property type="component" value="Chromosome 10"/>
</dbReference>
<dbReference type="PROSITE" id="PS50181">
    <property type="entry name" value="FBOX"/>
    <property type="match status" value="1"/>
</dbReference>
<keyword evidence="3" id="KW-0677">Repeat</keyword>
<evidence type="ECO:0000313" key="7">
    <source>
        <dbReference type="Proteomes" id="UP000694580"/>
    </source>
</evidence>
<dbReference type="GeneTree" id="ENSGT00940000162955"/>
<dbReference type="InterPro" id="IPR015943">
    <property type="entry name" value="WD40/YVTN_repeat-like_dom_sf"/>
</dbReference>
<dbReference type="GeneID" id="114797726"/>
<dbReference type="Gene3D" id="1.20.1280.50">
    <property type="match status" value="1"/>
</dbReference>
<dbReference type="SUPFAM" id="SSF50978">
    <property type="entry name" value="WD40 repeat-like"/>
    <property type="match status" value="1"/>
</dbReference>
<dbReference type="Pfam" id="PF12937">
    <property type="entry name" value="F-box-like"/>
    <property type="match status" value="1"/>
</dbReference>
<dbReference type="PANTHER" id="PTHR19848:SF0">
    <property type="entry name" value="NOTCHLESS PROTEIN HOMOLOG 1"/>
    <property type="match status" value="1"/>
</dbReference>
<gene>
    <name evidence="6" type="primary">fbxw12</name>
</gene>
<protein>
    <recommendedName>
        <fullName evidence="5">F-box domain-containing protein</fullName>
    </recommendedName>
</protein>
<dbReference type="CTD" id="285231"/>
<keyword evidence="7" id="KW-1185">Reference proteome</keyword>
<feature type="domain" description="F-box" evidence="5">
    <location>
        <begin position="2"/>
        <end position="48"/>
    </location>
</feature>
<dbReference type="Gene3D" id="2.130.10.10">
    <property type="entry name" value="YVTN repeat-like/Quinoprotein amine dehydrogenase"/>
    <property type="match status" value="2"/>
</dbReference>
<sequence>MENSLADLPFDCLLHIFSFLLGEELNEAASVCKAWHRAAETPWLWREMCLQRWGFCNVAQFLSTIKKKSWKAYYLRRSQLERNMESSADYTCQTLRAHAGSIVGFVYLSGSDALSEFWNHRSVVCSASSDGTLRAWDIQQAVQLWSSPAQAPLRAVTVDPENKVVITSDDVGTVRAWEGLTGQEVASFSSGSPRNLLHSYNIGGSSYLAIGTGSGSLHTLTSPALSKLSSCVVFDSFSLNIIHSSPDKKWIFTGSKDNVDLSPEVFLIQTLCSSEERAVSTRLPVSGCTAAAFLPSHPARVAVVHGDGSSQSKTLSVFDVVMKRARYDDEPSVQQVETFKLALNRFQSDIFLEAKGSNTLVLAVGDELKVYTVKGALVASFKEHQQHITSLCVDSFRVVTASRDLSLRVLTWRNDGEKGLTLESRYHLLGGSHTMSRGFSHVACDYASIVGSVESVNGKDALKAYTFNS</sequence>
<dbReference type="Ensembl" id="ENSDCDT00010017897.1">
    <property type="protein sequence ID" value="ENSDCDP00010016872.1"/>
    <property type="gene ID" value="ENSDCDG00010007750.1"/>
</dbReference>
<evidence type="ECO:0000256" key="2">
    <source>
        <dbReference type="ARBA" id="ARBA00022574"/>
    </source>
</evidence>
<dbReference type="InterPro" id="IPR036322">
    <property type="entry name" value="WD40_repeat_dom_sf"/>
</dbReference>
<dbReference type="InterPro" id="IPR036047">
    <property type="entry name" value="F-box-like_dom_sf"/>
</dbReference>
<reference evidence="6" key="3">
    <citation type="submission" date="2025-09" db="UniProtKB">
        <authorList>
            <consortium name="Ensembl"/>
        </authorList>
    </citation>
    <scope>IDENTIFICATION</scope>
</reference>
<dbReference type="AlphaFoldDB" id="A0AAY4B7N9"/>
<dbReference type="GO" id="GO:0000027">
    <property type="term" value="P:ribosomal large subunit assembly"/>
    <property type="evidence" value="ECO:0007669"/>
    <property type="project" value="TreeGrafter"/>
</dbReference>
<dbReference type="GO" id="GO:0005730">
    <property type="term" value="C:nucleolus"/>
    <property type="evidence" value="ECO:0007669"/>
    <property type="project" value="TreeGrafter"/>
</dbReference>
<evidence type="ECO:0000259" key="5">
    <source>
        <dbReference type="PROSITE" id="PS50181"/>
    </source>
</evidence>
<evidence type="ECO:0000313" key="6">
    <source>
        <dbReference type="Ensembl" id="ENSDCDP00010016872.1"/>
    </source>
</evidence>
<reference evidence="6" key="2">
    <citation type="submission" date="2025-08" db="UniProtKB">
        <authorList>
            <consortium name="Ensembl"/>
        </authorList>
    </citation>
    <scope>IDENTIFICATION</scope>
</reference>
<name>A0AAY4B7N9_9TELE</name>
<organism evidence="6 7">
    <name type="scientific">Denticeps clupeoides</name>
    <name type="common">denticle herring</name>
    <dbReference type="NCBI Taxonomy" id="299321"/>
    <lineage>
        <taxon>Eukaryota</taxon>
        <taxon>Metazoa</taxon>
        <taxon>Chordata</taxon>
        <taxon>Craniata</taxon>
        <taxon>Vertebrata</taxon>
        <taxon>Euteleostomi</taxon>
        <taxon>Actinopterygii</taxon>
        <taxon>Neopterygii</taxon>
        <taxon>Teleostei</taxon>
        <taxon>Clupei</taxon>
        <taxon>Clupeiformes</taxon>
        <taxon>Denticipitoidei</taxon>
        <taxon>Denticipitidae</taxon>
        <taxon>Denticeps</taxon>
    </lineage>
</organism>
<comment type="subcellular location">
    <subcellularLocation>
        <location evidence="1">Nucleus</location>
    </subcellularLocation>
</comment>
<accession>A0AAY4B7N9</accession>
<dbReference type="PANTHER" id="PTHR19848">
    <property type="entry name" value="WD40 REPEAT PROTEIN"/>
    <property type="match status" value="1"/>
</dbReference>
<dbReference type="SUPFAM" id="SSF81383">
    <property type="entry name" value="F-box domain"/>
    <property type="match status" value="1"/>
</dbReference>
<dbReference type="InterPro" id="IPR001680">
    <property type="entry name" value="WD40_rpt"/>
</dbReference>
<evidence type="ECO:0000256" key="4">
    <source>
        <dbReference type="ARBA" id="ARBA00023242"/>
    </source>
</evidence>
<dbReference type="InterPro" id="IPR001810">
    <property type="entry name" value="F-box_dom"/>
</dbReference>
<evidence type="ECO:0000256" key="1">
    <source>
        <dbReference type="ARBA" id="ARBA00004123"/>
    </source>
</evidence>
<keyword evidence="4" id="KW-0539">Nucleus</keyword>